<name>A0ACC1SP78_9HYPO</name>
<organism evidence="1 2">
    <name type="scientific">Fusarium decemcellulare</name>
    <dbReference type="NCBI Taxonomy" id="57161"/>
    <lineage>
        <taxon>Eukaryota</taxon>
        <taxon>Fungi</taxon>
        <taxon>Dikarya</taxon>
        <taxon>Ascomycota</taxon>
        <taxon>Pezizomycotina</taxon>
        <taxon>Sordariomycetes</taxon>
        <taxon>Hypocreomycetidae</taxon>
        <taxon>Hypocreales</taxon>
        <taxon>Nectriaceae</taxon>
        <taxon>Fusarium</taxon>
        <taxon>Fusarium decemcellulare species complex</taxon>
    </lineage>
</organism>
<protein>
    <submittedName>
        <fullName evidence="1">Uncharacterized protein</fullName>
    </submittedName>
</protein>
<dbReference type="EMBL" id="JANRMS010000226">
    <property type="protein sequence ID" value="KAJ3543818.1"/>
    <property type="molecule type" value="Genomic_DNA"/>
</dbReference>
<dbReference type="Proteomes" id="UP001148629">
    <property type="component" value="Unassembled WGS sequence"/>
</dbReference>
<sequence>MASVSDSLQDRTLIIEYEYVNGQWVLSNSNRIFGVQDPAANKVIGNVPEFTVNGFNRDIQAASDAFPAWRSQSSRQRARVLWKLNDLNIDNKEGLSSIIVLKMACLWMTMTEKLFLRLVSLTDMPKTPPPKAYGDAVPH</sequence>
<gene>
    <name evidence="1" type="ORF">NM208_g3379</name>
</gene>
<reference evidence="1" key="1">
    <citation type="submission" date="2022-08" db="EMBL/GenBank/DDBJ databases">
        <title>Genome Sequence of Fusarium decemcellulare.</title>
        <authorList>
            <person name="Buettner E."/>
        </authorList>
    </citation>
    <scope>NUCLEOTIDE SEQUENCE</scope>
    <source>
        <strain evidence="1">Babe19</strain>
    </source>
</reference>
<evidence type="ECO:0000313" key="1">
    <source>
        <dbReference type="EMBL" id="KAJ3543818.1"/>
    </source>
</evidence>
<proteinExistence type="predicted"/>
<comment type="caution">
    <text evidence="1">The sequence shown here is derived from an EMBL/GenBank/DDBJ whole genome shotgun (WGS) entry which is preliminary data.</text>
</comment>
<keyword evidence="2" id="KW-1185">Reference proteome</keyword>
<accession>A0ACC1SP78</accession>
<evidence type="ECO:0000313" key="2">
    <source>
        <dbReference type="Proteomes" id="UP001148629"/>
    </source>
</evidence>